<gene>
    <name evidence="1" type="ORF">PGLA2088_LOCUS34440</name>
</gene>
<sequence>MNNSKDLQQIVGRFLQFRYDSIGRRAILPITLLEFDFAGKKELEHNLFSKHAQIGWVKVWKGDYGFIECFEYDVYVSSAVVKASAGINLNDMQPGQFFQFKVIHSAVASKPSLGSLRWRATLKAGENGKDVSMN</sequence>
<proteinExistence type="predicted"/>
<dbReference type="AlphaFoldDB" id="A0A813KLM3"/>
<organism evidence="1 2">
    <name type="scientific">Polarella glacialis</name>
    <name type="common">Dinoflagellate</name>
    <dbReference type="NCBI Taxonomy" id="89957"/>
    <lineage>
        <taxon>Eukaryota</taxon>
        <taxon>Sar</taxon>
        <taxon>Alveolata</taxon>
        <taxon>Dinophyceae</taxon>
        <taxon>Suessiales</taxon>
        <taxon>Suessiaceae</taxon>
        <taxon>Polarella</taxon>
    </lineage>
</organism>
<dbReference type="Proteomes" id="UP000626109">
    <property type="component" value="Unassembled WGS sequence"/>
</dbReference>
<accession>A0A813KLM3</accession>
<reference evidence="1" key="1">
    <citation type="submission" date="2021-02" db="EMBL/GenBank/DDBJ databases">
        <authorList>
            <person name="Dougan E. K."/>
            <person name="Rhodes N."/>
            <person name="Thang M."/>
            <person name="Chan C."/>
        </authorList>
    </citation>
    <scope>NUCLEOTIDE SEQUENCE</scope>
</reference>
<evidence type="ECO:0000313" key="2">
    <source>
        <dbReference type="Proteomes" id="UP000626109"/>
    </source>
</evidence>
<name>A0A813KLM3_POLGL</name>
<comment type="caution">
    <text evidence="1">The sequence shown here is derived from an EMBL/GenBank/DDBJ whole genome shotgun (WGS) entry which is preliminary data.</text>
</comment>
<evidence type="ECO:0000313" key="1">
    <source>
        <dbReference type="EMBL" id="CAE8707238.1"/>
    </source>
</evidence>
<dbReference type="EMBL" id="CAJNNW010031350">
    <property type="protein sequence ID" value="CAE8707238.1"/>
    <property type="molecule type" value="Genomic_DNA"/>
</dbReference>
<protein>
    <submittedName>
        <fullName evidence="1">Uncharacterized protein</fullName>
    </submittedName>
</protein>